<evidence type="ECO:0000313" key="2">
    <source>
        <dbReference type="EMBL" id="AVR96900.1"/>
    </source>
</evidence>
<name>A0A2R4CBN6_9BURK</name>
<feature type="region of interest" description="Disordered" evidence="1">
    <location>
        <begin position="126"/>
        <end position="148"/>
    </location>
</feature>
<sequence length="148" mass="15110">MTPEEAELLVRQGAAIDAGAAAELEEAAGLEPAGAVMAAPAMDPAAEWMFIPELLTMVVTLTLPEAAAAYTPDAQHMLATKIAAVAEKRGWNGMSSSPEISLGLASVAFAMPAFMAYKSRQLAAAQAEPEGETLNGKPVINGGGDGGR</sequence>
<dbReference type="RefSeq" id="WP_107142249.1">
    <property type="nucleotide sequence ID" value="NZ_CP028324.1"/>
</dbReference>
<accession>A0A2R4CBN6</accession>
<gene>
    <name evidence="2" type="ORF">C9I28_15415</name>
</gene>
<dbReference type="OrthoDB" id="8781449at2"/>
<proteinExistence type="predicted"/>
<dbReference type="EMBL" id="CP028324">
    <property type="protein sequence ID" value="AVR96900.1"/>
    <property type="molecule type" value="Genomic_DNA"/>
</dbReference>
<evidence type="ECO:0000256" key="1">
    <source>
        <dbReference type="SAM" id="MobiDB-lite"/>
    </source>
</evidence>
<dbReference type="AlphaFoldDB" id="A0A2R4CBN6"/>
<reference evidence="2 3" key="1">
    <citation type="submission" date="2018-03" db="EMBL/GenBank/DDBJ databases">
        <title>Massilia armeniaca sp. nov., isolated from desert soil.</title>
        <authorList>
            <person name="Huang H."/>
            <person name="Ren M."/>
        </authorList>
    </citation>
    <scope>NUCLEOTIDE SEQUENCE [LARGE SCALE GENOMIC DNA]</scope>
    <source>
        <strain evidence="2 3">ZMN-3</strain>
    </source>
</reference>
<protein>
    <submittedName>
        <fullName evidence="2">Uncharacterized protein</fullName>
    </submittedName>
</protein>
<dbReference type="Proteomes" id="UP000240505">
    <property type="component" value="Chromosome"/>
</dbReference>
<keyword evidence="3" id="KW-1185">Reference proteome</keyword>
<evidence type="ECO:0000313" key="3">
    <source>
        <dbReference type="Proteomes" id="UP000240505"/>
    </source>
</evidence>
<dbReference type="KEGG" id="masz:C9I28_15415"/>
<organism evidence="2 3">
    <name type="scientific">Pseudoduganella armeniaca</name>
    <dbReference type="NCBI Taxonomy" id="2072590"/>
    <lineage>
        <taxon>Bacteria</taxon>
        <taxon>Pseudomonadati</taxon>
        <taxon>Pseudomonadota</taxon>
        <taxon>Betaproteobacteria</taxon>
        <taxon>Burkholderiales</taxon>
        <taxon>Oxalobacteraceae</taxon>
        <taxon>Telluria group</taxon>
        <taxon>Pseudoduganella</taxon>
    </lineage>
</organism>